<evidence type="ECO:0000313" key="3">
    <source>
        <dbReference type="Proteomes" id="UP000278807"/>
    </source>
</evidence>
<accession>A0A3P7WKS4</accession>
<gene>
    <name evidence="2" type="ORF">HNAJ_LOCUS12796</name>
</gene>
<evidence type="ECO:0000313" key="2">
    <source>
        <dbReference type="EMBL" id="VDO14125.1"/>
    </source>
</evidence>
<feature type="compositionally biased region" description="Low complexity" evidence="1">
    <location>
        <begin position="97"/>
        <end position="111"/>
    </location>
</feature>
<dbReference type="OrthoDB" id="292964at2759"/>
<feature type="compositionally biased region" description="Polar residues" evidence="1">
    <location>
        <begin position="85"/>
        <end position="96"/>
    </location>
</feature>
<feature type="region of interest" description="Disordered" evidence="1">
    <location>
        <begin position="26"/>
        <end position="55"/>
    </location>
</feature>
<protein>
    <submittedName>
        <fullName evidence="2">Uncharacterized protein</fullName>
    </submittedName>
</protein>
<name>A0A3P7WKS4_RODNA</name>
<reference evidence="2 3" key="1">
    <citation type="submission" date="2018-11" db="EMBL/GenBank/DDBJ databases">
        <authorList>
            <consortium name="Pathogen Informatics"/>
        </authorList>
    </citation>
    <scope>NUCLEOTIDE SEQUENCE [LARGE SCALE GENOMIC DNA]</scope>
</reference>
<proteinExistence type="predicted"/>
<dbReference type="EMBL" id="UZAE01014666">
    <property type="protein sequence ID" value="VDO14125.1"/>
    <property type="molecule type" value="Genomic_DNA"/>
</dbReference>
<feature type="region of interest" description="Disordered" evidence="1">
    <location>
        <begin position="230"/>
        <end position="272"/>
    </location>
</feature>
<keyword evidence="3" id="KW-1185">Reference proteome</keyword>
<feature type="region of interest" description="Disordered" evidence="1">
    <location>
        <begin position="349"/>
        <end position="377"/>
    </location>
</feature>
<feature type="compositionally biased region" description="Low complexity" evidence="1">
    <location>
        <begin position="349"/>
        <end position="363"/>
    </location>
</feature>
<organism evidence="2 3">
    <name type="scientific">Rodentolepis nana</name>
    <name type="common">Dwarf tapeworm</name>
    <name type="synonym">Hymenolepis nana</name>
    <dbReference type="NCBI Taxonomy" id="102285"/>
    <lineage>
        <taxon>Eukaryota</taxon>
        <taxon>Metazoa</taxon>
        <taxon>Spiralia</taxon>
        <taxon>Lophotrochozoa</taxon>
        <taxon>Platyhelminthes</taxon>
        <taxon>Cestoda</taxon>
        <taxon>Eucestoda</taxon>
        <taxon>Cyclophyllidea</taxon>
        <taxon>Hymenolepididae</taxon>
        <taxon>Rodentolepis</taxon>
    </lineage>
</organism>
<sequence length="425" mass="47325">MKPSELHGKYCANHPVSLFDGIFTAAPPRSKPLERKTRGRIRSISENMMDESTRENSIKYGKIGQWISESRARRQESKAERELSRSINQRFQKSGVSSISPTSTSPHTSLIPRKEAEADKDWMTEGGPFIAMDRRLAERIQQWKQGNAGEVFVTSERLPMPSYLIGYVLNSRGTCEEILEIHSLEIRVRAATGVKIKYPANEGLITNIEPPKNKRFREILSLGVKQTNQKRRYVSGGGGGERNSPDAGSPRLKSPMSADSTTGQRRRSASSLGLLTDTTVSSSSDYLEISTQKLAAKPLRFSFSRCHTLTEVFETICKYYVDYYGRDLNSDNTRMWFVISSIFSETPTRSRTSTTAKTGTSMSNGSLSGYTTDATNDSVGGSSGKRLTVIPIDLKVVGDQQLARYLADQETLSHCEKDWCPASSR</sequence>
<evidence type="ECO:0000256" key="1">
    <source>
        <dbReference type="SAM" id="MobiDB-lite"/>
    </source>
</evidence>
<feature type="region of interest" description="Disordered" evidence="1">
    <location>
        <begin position="77"/>
        <end position="118"/>
    </location>
</feature>
<feature type="compositionally biased region" description="Polar residues" evidence="1">
    <location>
        <begin position="364"/>
        <end position="377"/>
    </location>
</feature>
<dbReference type="AlphaFoldDB" id="A0A3P7WKS4"/>
<dbReference type="Proteomes" id="UP000278807">
    <property type="component" value="Unassembled WGS sequence"/>
</dbReference>